<dbReference type="PANTHER" id="PTHR35285">
    <property type="entry name" value="2-C-METHYL-D-ERYTHRITOL 4-PHOSPHATE CYTIDYLYLTRANSFERASE"/>
    <property type="match status" value="1"/>
</dbReference>
<reference evidence="3 4" key="1">
    <citation type="journal article" date="2024" name="Nat. Commun.">
        <title>Phylogenomics reveals the evolutionary origins of lichenization in chlorophyte algae.</title>
        <authorList>
            <person name="Puginier C."/>
            <person name="Libourel C."/>
            <person name="Otte J."/>
            <person name="Skaloud P."/>
            <person name="Haon M."/>
            <person name="Grisel S."/>
            <person name="Petersen M."/>
            <person name="Berrin J.G."/>
            <person name="Delaux P.M."/>
            <person name="Dal Grande F."/>
            <person name="Keller J."/>
        </authorList>
    </citation>
    <scope>NUCLEOTIDE SEQUENCE [LARGE SCALE GENOMIC DNA]</scope>
    <source>
        <strain evidence="3 4">SAG 2523</strain>
    </source>
</reference>
<dbReference type="PANTHER" id="PTHR35285:SF1">
    <property type="entry name" value="2-C-METHYL-D-ERYTHRITOL 4-PHOSPHATE CYTIDYLYLTRANSFERASE"/>
    <property type="match status" value="1"/>
</dbReference>
<dbReference type="Proteomes" id="UP001485043">
    <property type="component" value="Unassembled WGS sequence"/>
</dbReference>
<dbReference type="AlphaFoldDB" id="A0AAW1TAR9"/>
<dbReference type="EMBL" id="JALJOV010000212">
    <property type="protein sequence ID" value="KAK9865850.1"/>
    <property type="molecule type" value="Genomic_DNA"/>
</dbReference>
<evidence type="ECO:0008006" key="5">
    <source>
        <dbReference type="Google" id="ProtNLM"/>
    </source>
</evidence>
<feature type="chain" id="PRO_5043418858" description="VWFA domain-containing protein" evidence="2">
    <location>
        <begin position="27"/>
        <end position="379"/>
    </location>
</feature>
<evidence type="ECO:0000313" key="3">
    <source>
        <dbReference type="EMBL" id="KAK9865850.1"/>
    </source>
</evidence>
<organism evidence="3 4">
    <name type="scientific">Apatococcus fuscideae</name>
    <dbReference type="NCBI Taxonomy" id="2026836"/>
    <lineage>
        <taxon>Eukaryota</taxon>
        <taxon>Viridiplantae</taxon>
        <taxon>Chlorophyta</taxon>
        <taxon>core chlorophytes</taxon>
        <taxon>Trebouxiophyceae</taxon>
        <taxon>Chlorellales</taxon>
        <taxon>Chlorellaceae</taxon>
        <taxon>Apatococcus</taxon>
    </lineage>
</organism>
<name>A0AAW1TAR9_9CHLO</name>
<protein>
    <recommendedName>
        <fullName evidence="5">VWFA domain-containing protein</fullName>
    </recommendedName>
</protein>
<proteinExistence type="predicted"/>
<accession>A0AAW1TAR9</accession>
<comment type="caution">
    <text evidence="3">The sequence shown here is derived from an EMBL/GenBank/DDBJ whole genome shotgun (WGS) entry which is preliminary data.</text>
</comment>
<keyword evidence="2" id="KW-0732">Signal</keyword>
<gene>
    <name evidence="3" type="ORF">WJX84_010851</name>
</gene>
<evidence type="ECO:0000256" key="2">
    <source>
        <dbReference type="SAM" id="SignalP"/>
    </source>
</evidence>
<evidence type="ECO:0000256" key="1">
    <source>
        <dbReference type="SAM" id="MobiDB-lite"/>
    </source>
</evidence>
<sequence>MLRPSILAVVALSGLLAASLPGRSAAASANPALLWSDLPVFSSGADQQTIRISHEVKDQSFLFNLVDALAGQPASSNEFMSAKNPQKPDAIVLIIGQAGQAGNVLEAKNAAETALLRQAMSAASSSLALPFLQAEDDLVSSWEAHAQKSGVRSSMVGQCSRSAGATITAALSPAAATQGIQAALGKSSQVVLVCSGEEATLQDEMLLLEAAKTAGGSSSAVYGFIVQPPQASMKTVGRSLLEATSGSGSLLRLPTEDDLASIAASRGASAGSVGDILRDAQKAALASDPSLTPAGFNPRSSGLRPSPVPRASGNQGGSPDMPDPFGGLVCDDKCQVQVTMIEVAILGFTLISALVSGTWLMHGVGTPTRFEQSKEGHGQ</sequence>
<keyword evidence="4" id="KW-1185">Reference proteome</keyword>
<feature type="region of interest" description="Disordered" evidence="1">
    <location>
        <begin position="287"/>
        <end position="324"/>
    </location>
</feature>
<evidence type="ECO:0000313" key="4">
    <source>
        <dbReference type="Proteomes" id="UP001485043"/>
    </source>
</evidence>
<feature type="signal peptide" evidence="2">
    <location>
        <begin position="1"/>
        <end position="26"/>
    </location>
</feature>